<dbReference type="OrthoDB" id="582306at2"/>
<reference evidence="2 3" key="1">
    <citation type="submission" date="2014-04" db="EMBL/GenBank/DDBJ databases">
        <title>Characterization and application of a salt tolerant electro-active bacterium.</title>
        <authorList>
            <person name="Yang L."/>
            <person name="Wei S."/>
            <person name="Tay Q.X.M."/>
        </authorList>
    </citation>
    <scope>NUCLEOTIDE SEQUENCE [LARGE SCALE GENOMIC DNA]</scope>
    <source>
        <strain evidence="2 3">LY1</strain>
    </source>
</reference>
<dbReference type="InterPro" id="IPR046052">
    <property type="entry name" value="DUF6010"/>
</dbReference>
<comment type="caution">
    <text evidence="2">The sequence shown here is derived from an EMBL/GenBank/DDBJ whole genome shotgun (WGS) entry which is preliminary data.</text>
</comment>
<feature type="transmembrane region" description="Helical" evidence="1">
    <location>
        <begin position="53"/>
        <end position="73"/>
    </location>
</feature>
<keyword evidence="1" id="KW-1133">Transmembrane helix</keyword>
<evidence type="ECO:0000256" key="1">
    <source>
        <dbReference type="SAM" id="Phobius"/>
    </source>
</evidence>
<organism evidence="2 3">
    <name type="scientific">Anditalea andensis</name>
    <dbReference type="NCBI Taxonomy" id="1048983"/>
    <lineage>
        <taxon>Bacteria</taxon>
        <taxon>Pseudomonadati</taxon>
        <taxon>Bacteroidota</taxon>
        <taxon>Cytophagia</taxon>
        <taxon>Cytophagales</taxon>
        <taxon>Cytophagaceae</taxon>
        <taxon>Anditalea</taxon>
    </lineage>
</organism>
<dbReference type="eggNOG" id="ENOG502ZRV1">
    <property type="taxonomic scope" value="Bacteria"/>
</dbReference>
<protein>
    <recommendedName>
        <fullName evidence="4">Integral membrane protein</fullName>
    </recommendedName>
</protein>
<evidence type="ECO:0008006" key="4">
    <source>
        <dbReference type="Google" id="ProtNLM"/>
    </source>
</evidence>
<keyword evidence="3" id="KW-1185">Reference proteome</keyword>
<evidence type="ECO:0000313" key="2">
    <source>
        <dbReference type="EMBL" id="KEO75455.1"/>
    </source>
</evidence>
<feature type="transmembrane region" description="Helical" evidence="1">
    <location>
        <begin position="80"/>
        <end position="100"/>
    </location>
</feature>
<dbReference type="AlphaFoldDB" id="A0A074L4N5"/>
<sequence length="145" mass="16182">MDTHNHIVPDFTINVALAAVLIAFAFITIMSFIKEPYRQKINALLIAGAGAVYWSGGLGVWEYVFGSLMLFVAYKGLKHYYFIGIGWLLHTGWDILHHLYGNPIVYLEPSSSAGCAVCDPILALWFFFGAPTIWNVLKKPKTITT</sequence>
<evidence type="ECO:0000313" key="3">
    <source>
        <dbReference type="Proteomes" id="UP000027821"/>
    </source>
</evidence>
<dbReference type="STRING" id="1048983.EL17_00965"/>
<dbReference type="EMBL" id="JMIH01000011">
    <property type="protein sequence ID" value="KEO75455.1"/>
    <property type="molecule type" value="Genomic_DNA"/>
</dbReference>
<keyword evidence="1" id="KW-0812">Transmembrane</keyword>
<proteinExistence type="predicted"/>
<keyword evidence="1" id="KW-0472">Membrane</keyword>
<name>A0A074L4N5_9BACT</name>
<dbReference type="Pfam" id="PF19473">
    <property type="entry name" value="DUF6010"/>
    <property type="match status" value="1"/>
</dbReference>
<feature type="transmembrane region" description="Helical" evidence="1">
    <location>
        <begin position="120"/>
        <end position="137"/>
    </location>
</feature>
<accession>A0A074L4N5</accession>
<gene>
    <name evidence="2" type="ORF">EL17_00965</name>
</gene>
<feature type="transmembrane region" description="Helical" evidence="1">
    <location>
        <begin position="12"/>
        <end position="33"/>
    </location>
</feature>
<dbReference type="Proteomes" id="UP000027821">
    <property type="component" value="Unassembled WGS sequence"/>
</dbReference>
<dbReference type="RefSeq" id="WP_051719751.1">
    <property type="nucleotide sequence ID" value="NZ_JMIH01000011.1"/>
</dbReference>